<feature type="region of interest" description="Disordered" evidence="7">
    <location>
        <begin position="75"/>
        <end position="95"/>
    </location>
</feature>
<evidence type="ECO:0000256" key="1">
    <source>
        <dbReference type="ARBA" id="ARBA00022679"/>
    </source>
</evidence>
<sequence>MKTMNVTFDELSAMALEQSSSKPRLQSMPSGKINSGLDLTYAPSTITTQQPTEGELDLLFEAMYDDYIGGQPSAVSRTASAAQAPQQQENQAPLQPEAVADNVSNAMFDDNTFINPFATPSTSAAESSSLQYVDLSNMPTTEEYQEAMTDPAWIGSMQEEILQFKWLDVWVLVPALDNIKPLTLKWLFKNKHDEENTVIRNKTRLVVRQYYQEEGIDLEESFALVAKMEAIRIFLAYVAHKSFTVFQMDMKTTFLHGTLKEDVYMCQPEGFIDANHPGHVYKLIEALYGLKQAPRAPDIIHAICLCARYQAKPTEKHHKEVKMIFHYLGEALIRVFGEPSSLFDFEEVMNNNHKQEPPPHKGPPLMDTINAAAVGTFMQKTLEKCYELIENMIAHHNHRDTSAIQDETSRNISSTSTTESPKVVRQLEMMNKIFSKMMRQFQTVKGVDTKCETCGGPHSFTECPTVDGYTQETAYATTGNYNSGGTSSLPSNTIPNPHEDLKAITTRSGVTLARPSVSPSPSKVVDREPETIMDQVLTGITNNVPPLVVQPSLTSTSFSTISSFKMPEVIKDIVQPSTKNIQPLVAKTQILIYEPVVAPKPKSTIRYPSRVNKPKLIILKKLPKKLGDPGKFLIPCDFPEFDECSALSNIGASINLMPLSIWKNLSLPELTSTQMILELAGRSTIRPIGIVKDVFVRVGKFHFPIDFVVIDYVVDPRVPLILGRPFLWIGRALIDVYGEELTLRVNDEAITFKVGQTSKYSYKDAKSINQVNVIDIACDFILKEIKAYLTSESIPPGIDDTDLDLEGDILLLEELLNNNPLLSPLPLKELNVEEIKTVKSSIDEPSELELKELPSHLEYVFLEGTDKLPIIISKKLRDKEKSALLKVLKSHKWAIAWKISDIKGVDPRFCTQKFLMEDDFKPMVQHQRRVNPKIHEVIKKEVIKHFNAGLIYPISDRPWMLERLAGNEFYCFLDEFSGYFQISIDPQDQEKTTFTCPYGTFAYEKMPFGLCNAPGTFQRPMTHLLEKETPFVFSKDCIDAFETLKKKLTEAPTLVVPDWNLPFELMCDASDFVIGSVLGQHKTKHSQPIHYASKTLTEAHIHYTMTEKEMLVVVYAFEKFQPYLVLLLQEFDIIIRDKKGTENLTNDHLSRLKNPHTDVLENKVINEKFPLETLGKKSSGSTPCQEAIDILTTCHNRPIGGHHDDNLTIKKVFESGFIGPLFIEMPMTSSHGVTLVNVKAKSHNVMKCLKMQFSDRGTHFCNEQFSKVMLKYGITHHLSTAYHPQTNGQVEVLNRGLKRILDRTTGENRASWSDKLDDALWAFRTAFKTPIGCTPYKLVYGKACHLLIDLEHKVYWALKHCNFDIKTAGEPSSLFDFEEVMNNNHNQEPPPHNGPPPMDITMNFGKLEKFEGHDFRRWQKKMHFLLTTLKVVYVLTTPMPKLVEDAKVETIRAKWENDDYICRGHILNEDFLCKKFLVNNFNNYKMVDSRSVMEQYNELLRILRKYTQHGLKMDESIFVPSIIDKLPPSCKDFKYTLKPGKDDLSLVQLGSHLRIEESLRVQDSDKGKGKEVGGHSVNMTEEVPIRNQSWNVGNVARRVTSKGIAVVEKRTTHMLVVRERGLRTNPKAKVDAIAWWIDSGATNHVCKDYFWFKTFKLVEDEYVLYMGDEYFAPVHGKGSIALEFSSGKTVTLFNVLYVPKLYDHTDDVPNEIPEPQKVFRKILEPIMKLCNLEMLFGKEVIGDEIGFIMENNTWVLFDLPPGCKPLGFRQKEGIDYFDTYALVARITTITLLLALVAINNIEGFVMTGDEHKVYKLVKSLYGLKQEPKQWHQKFDEKFLSSRFLMKDTGEANVILGIKIKRENKGIAITQSFYIEKILKKFNREDCSPVSTPIDLIEKLKPNTKKLVDQLEMGA</sequence>
<evidence type="ECO:0000256" key="7">
    <source>
        <dbReference type="SAM" id="MobiDB-lite"/>
    </source>
</evidence>
<keyword evidence="6" id="KW-0511">Multifunctional enzyme</keyword>
<protein>
    <submittedName>
        <fullName evidence="9">DNA-directed DNA polymerase</fullName>
    </submittedName>
</protein>
<keyword evidence="4" id="KW-0064">Aspartyl protease</keyword>
<dbReference type="Gene3D" id="3.10.10.10">
    <property type="entry name" value="HIV Type 1 Reverse Transcriptase, subunit A, domain 1"/>
    <property type="match status" value="2"/>
</dbReference>
<dbReference type="CDD" id="cd09274">
    <property type="entry name" value="RNase_HI_RT_Ty3"/>
    <property type="match status" value="1"/>
</dbReference>
<evidence type="ECO:0000256" key="2">
    <source>
        <dbReference type="ARBA" id="ARBA00022695"/>
    </source>
</evidence>
<keyword evidence="2" id="KW-0548">Nucleotidyltransferase</keyword>
<dbReference type="Gene3D" id="3.30.420.10">
    <property type="entry name" value="Ribonuclease H-like superfamily/Ribonuclease H"/>
    <property type="match status" value="1"/>
</dbReference>
<dbReference type="PANTHER" id="PTHR37984:SF5">
    <property type="entry name" value="PROTEIN NYNRIN-LIKE"/>
    <property type="match status" value="1"/>
</dbReference>
<accession>A0A6L2JX27</accession>
<feature type="domain" description="Integrase catalytic" evidence="8">
    <location>
        <begin position="1179"/>
        <end position="1343"/>
    </location>
</feature>
<dbReference type="InterPro" id="IPR001584">
    <property type="entry name" value="Integrase_cat-core"/>
</dbReference>
<dbReference type="GO" id="GO:0004190">
    <property type="term" value="F:aspartic-type endopeptidase activity"/>
    <property type="evidence" value="ECO:0007669"/>
    <property type="project" value="UniProtKB-KW"/>
</dbReference>
<dbReference type="Pfam" id="PF00078">
    <property type="entry name" value="RVT_1"/>
    <property type="match status" value="1"/>
</dbReference>
<dbReference type="GO" id="GO:0004519">
    <property type="term" value="F:endonuclease activity"/>
    <property type="evidence" value="ECO:0007669"/>
    <property type="project" value="UniProtKB-KW"/>
</dbReference>
<dbReference type="Pfam" id="PF07727">
    <property type="entry name" value="RVT_2"/>
    <property type="match status" value="1"/>
</dbReference>
<dbReference type="InterPro" id="IPR050951">
    <property type="entry name" value="Retrovirus_Pol_polyprotein"/>
</dbReference>
<dbReference type="Gene3D" id="2.40.70.10">
    <property type="entry name" value="Acid Proteases"/>
    <property type="match status" value="1"/>
</dbReference>
<dbReference type="InterPro" id="IPR036397">
    <property type="entry name" value="RNaseH_sf"/>
</dbReference>
<dbReference type="InterPro" id="IPR041577">
    <property type="entry name" value="RT_RNaseH_2"/>
</dbReference>
<dbReference type="InterPro" id="IPR013103">
    <property type="entry name" value="RVT_2"/>
</dbReference>
<dbReference type="InterPro" id="IPR021109">
    <property type="entry name" value="Peptidase_aspartic_dom_sf"/>
</dbReference>
<evidence type="ECO:0000256" key="5">
    <source>
        <dbReference type="ARBA" id="ARBA00022759"/>
    </source>
</evidence>
<dbReference type="InterPro" id="IPR043128">
    <property type="entry name" value="Rev_trsase/Diguanyl_cyclase"/>
</dbReference>
<dbReference type="CDD" id="cd01647">
    <property type="entry name" value="RT_LTR"/>
    <property type="match status" value="1"/>
</dbReference>
<dbReference type="Gene3D" id="3.10.20.370">
    <property type="match status" value="1"/>
</dbReference>
<comment type="caution">
    <text evidence="9">The sequence shown here is derived from an EMBL/GenBank/DDBJ whole genome shotgun (WGS) entry which is preliminary data.</text>
</comment>
<keyword evidence="1" id="KW-0808">Transferase</keyword>
<dbReference type="SUPFAM" id="SSF56672">
    <property type="entry name" value="DNA/RNA polymerases"/>
    <property type="match status" value="1"/>
</dbReference>
<keyword evidence="5" id="KW-0255">Endonuclease</keyword>
<evidence type="ECO:0000313" key="9">
    <source>
        <dbReference type="EMBL" id="GEU41681.1"/>
    </source>
</evidence>
<dbReference type="Pfam" id="PF22936">
    <property type="entry name" value="Pol_BBD"/>
    <property type="match status" value="1"/>
</dbReference>
<dbReference type="SUPFAM" id="SSF53098">
    <property type="entry name" value="Ribonuclease H-like"/>
    <property type="match status" value="1"/>
</dbReference>
<dbReference type="InterPro" id="IPR012337">
    <property type="entry name" value="RNaseH-like_sf"/>
</dbReference>
<dbReference type="PROSITE" id="PS50994">
    <property type="entry name" value="INTEGRASE"/>
    <property type="match status" value="1"/>
</dbReference>
<dbReference type="InterPro" id="IPR054722">
    <property type="entry name" value="PolX-like_BBD"/>
</dbReference>
<organism evidence="9">
    <name type="scientific">Tanacetum cinerariifolium</name>
    <name type="common">Dalmatian daisy</name>
    <name type="synonym">Chrysanthemum cinerariifolium</name>
    <dbReference type="NCBI Taxonomy" id="118510"/>
    <lineage>
        <taxon>Eukaryota</taxon>
        <taxon>Viridiplantae</taxon>
        <taxon>Streptophyta</taxon>
        <taxon>Embryophyta</taxon>
        <taxon>Tracheophyta</taxon>
        <taxon>Spermatophyta</taxon>
        <taxon>Magnoliopsida</taxon>
        <taxon>eudicotyledons</taxon>
        <taxon>Gunneridae</taxon>
        <taxon>Pentapetalae</taxon>
        <taxon>asterids</taxon>
        <taxon>campanulids</taxon>
        <taxon>Asterales</taxon>
        <taxon>Asteraceae</taxon>
        <taxon>Asteroideae</taxon>
        <taxon>Anthemideae</taxon>
        <taxon>Anthemidinae</taxon>
        <taxon>Tanacetum</taxon>
    </lineage>
</organism>
<evidence type="ECO:0000256" key="4">
    <source>
        <dbReference type="ARBA" id="ARBA00022750"/>
    </source>
</evidence>
<evidence type="ECO:0000259" key="8">
    <source>
        <dbReference type="PROSITE" id="PS50994"/>
    </source>
</evidence>
<dbReference type="GO" id="GO:0003676">
    <property type="term" value="F:nucleic acid binding"/>
    <property type="evidence" value="ECO:0007669"/>
    <property type="project" value="InterPro"/>
</dbReference>
<dbReference type="EMBL" id="BKCJ010001469">
    <property type="protein sequence ID" value="GEU41681.1"/>
    <property type="molecule type" value="Genomic_DNA"/>
</dbReference>
<evidence type="ECO:0000256" key="3">
    <source>
        <dbReference type="ARBA" id="ARBA00022722"/>
    </source>
</evidence>
<gene>
    <name evidence="9" type="ORF">Tci_013659</name>
</gene>
<reference evidence="9" key="1">
    <citation type="journal article" date="2019" name="Sci. Rep.">
        <title>Draft genome of Tanacetum cinerariifolium, the natural source of mosquito coil.</title>
        <authorList>
            <person name="Yamashiro T."/>
            <person name="Shiraishi A."/>
            <person name="Satake H."/>
            <person name="Nakayama K."/>
        </authorList>
    </citation>
    <scope>NUCLEOTIDE SEQUENCE</scope>
</reference>
<feature type="compositionally biased region" description="Low complexity" evidence="7">
    <location>
        <begin position="79"/>
        <end position="95"/>
    </location>
</feature>
<dbReference type="PANTHER" id="PTHR37984">
    <property type="entry name" value="PROTEIN CBG26694"/>
    <property type="match status" value="1"/>
</dbReference>
<keyword evidence="9" id="KW-0239">DNA-directed DNA polymerase</keyword>
<dbReference type="GO" id="GO:0015074">
    <property type="term" value="P:DNA integration"/>
    <property type="evidence" value="ECO:0007669"/>
    <property type="project" value="InterPro"/>
</dbReference>
<dbReference type="Gene3D" id="3.30.70.270">
    <property type="match status" value="1"/>
</dbReference>
<name>A0A6L2JX27_TANCI</name>
<keyword evidence="4" id="KW-0645">Protease</keyword>
<dbReference type="Pfam" id="PF17919">
    <property type="entry name" value="RT_RNaseH_2"/>
    <property type="match status" value="1"/>
</dbReference>
<dbReference type="Pfam" id="PF14223">
    <property type="entry name" value="Retrotran_gag_2"/>
    <property type="match status" value="1"/>
</dbReference>
<feature type="region of interest" description="Disordered" evidence="7">
    <location>
        <begin position="401"/>
        <end position="421"/>
    </location>
</feature>
<feature type="compositionally biased region" description="Polar residues" evidence="7">
    <location>
        <begin position="402"/>
        <end position="420"/>
    </location>
</feature>
<dbReference type="InterPro" id="IPR043502">
    <property type="entry name" value="DNA/RNA_pol_sf"/>
</dbReference>
<dbReference type="InterPro" id="IPR000477">
    <property type="entry name" value="RT_dom"/>
</dbReference>
<dbReference type="CDD" id="cd00303">
    <property type="entry name" value="retropepsin_like"/>
    <property type="match status" value="1"/>
</dbReference>
<proteinExistence type="predicted"/>
<keyword evidence="5" id="KW-0378">Hydrolase</keyword>
<dbReference type="GO" id="GO:0003887">
    <property type="term" value="F:DNA-directed DNA polymerase activity"/>
    <property type="evidence" value="ECO:0007669"/>
    <property type="project" value="UniProtKB-KW"/>
</dbReference>
<keyword evidence="3" id="KW-0540">Nuclease</keyword>
<evidence type="ECO:0000256" key="6">
    <source>
        <dbReference type="ARBA" id="ARBA00023268"/>
    </source>
</evidence>